<name>A0A917SZ06_9ACTN</name>
<dbReference type="Pfam" id="PF08352">
    <property type="entry name" value="oligo_HPY"/>
    <property type="match status" value="1"/>
</dbReference>
<dbReference type="RefSeq" id="WP_190247733.1">
    <property type="nucleotide sequence ID" value="NZ_BMPI01000001.1"/>
</dbReference>
<feature type="domain" description="ABC transporter" evidence="9">
    <location>
        <begin position="4"/>
        <end position="254"/>
    </location>
</feature>
<dbReference type="SMART" id="SM00382">
    <property type="entry name" value="AAA"/>
    <property type="match status" value="1"/>
</dbReference>
<dbReference type="PROSITE" id="PS00211">
    <property type="entry name" value="ABC_TRANSPORTER_1"/>
    <property type="match status" value="1"/>
</dbReference>
<comment type="similarity">
    <text evidence="2">Belongs to the ABC transporter superfamily.</text>
</comment>
<gene>
    <name evidence="10" type="ORF">GCM10007977_002050</name>
</gene>
<keyword evidence="5" id="KW-0547">Nucleotide-binding</keyword>
<keyword evidence="3" id="KW-0813">Transport</keyword>
<dbReference type="GO" id="GO:0015833">
    <property type="term" value="P:peptide transport"/>
    <property type="evidence" value="ECO:0007669"/>
    <property type="project" value="InterPro"/>
</dbReference>
<dbReference type="Proteomes" id="UP000642070">
    <property type="component" value="Unassembled WGS sequence"/>
</dbReference>
<dbReference type="FunFam" id="3.40.50.300:FF:000016">
    <property type="entry name" value="Oligopeptide ABC transporter ATP-binding component"/>
    <property type="match status" value="1"/>
</dbReference>
<evidence type="ECO:0000256" key="3">
    <source>
        <dbReference type="ARBA" id="ARBA00022448"/>
    </source>
</evidence>
<dbReference type="InterPro" id="IPR050388">
    <property type="entry name" value="ABC_Ni/Peptide_Import"/>
</dbReference>
<evidence type="ECO:0000256" key="7">
    <source>
        <dbReference type="ARBA" id="ARBA00023136"/>
    </source>
</evidence>
<dbReference type="PANTHER" id="PTHR43297">
    <property type="entry name" value="OLIGOPEPTIDE TRANSPORT ATP-BINDING PROTEIN APPD"/>
    <property type="match status" value="1"/>
</dbReference>
<keyword evidence="11" id="KW-1185">Reference proteome</keyword>
<evidence type="ECO:0000256" key="4">
    <source>
        <dbReference type="ARBA" id="ARBA00022475"/>
    </source>
</evidence>
<dbReference type="Pfam" id="PF00005">
    <property type="entry name" value="ABC_tran"/>
    <property type="match status" value="1"/>
</dbReference>
<dbReference type="GO" id="GO:0005886">
    <property type="term" value="C:plasma membrane"/>
    <property type="evidence" value="ECO:0007669"/>
    <property type="project" value="UniProtKB-SubCell"/>
</dbReference>
<dbReference type="Gene3D" id="3.40.50.300">
    <property type="entry name" value="P-loop containing nucleotide triphosphate hydrolases"/>
    <property type="match status" value="1"/>
</dbReference>
<dbReference type="GO" id="GO:0005524">
    <property type="term" value="F:ATP binding"/>
    <property type="evidence" value="ECO:0007669"/>
    <property type="project" value="UniProtKB-KW"/>
</dbReference>
<sequence length="324" mass="34996">MALLQVHRLSTEIGSGPAPVRAVQDVSFSIEAGQTLGLVGESGCGKTMTARSIARILPADARVTGGEILFDGRDLLALPEAGMRDIRGHRIGFVFQDPSTSLNPVYTIGMQVAEPLRQHLGLSRRAARERATELLARVGIPSPRLRLDDFPHQLSGGMRQRVMIAIALSCTPRLLIADEPTTALDVTIQAQILELIQELSSETGTAVLLITHNLGIAAGICDRIAVMYAGQIVETGAVDNLFYTPKMPYSWGLLDALPTLSDDERLIPIEGGPPDLGTAIEGCHFAPRCRHARPVCRQDEPALSRRGTGHDARCHATEPEGWLR</sequence>
<reference evidence="10" key="2">
    <citation type="submission" date="2020-09" db="EMBL/GenBank/DDBJ databases">
        <authorList>
            <person name="Sun Q."/>
            <person name="Ohkuma M."/>
        </authorList>
    </citation>
    <scope>NUCLEOTIDE SEQUENCE</scope>
    <source>
        <strain evidence="10">JCM 19831</strain>
    </source>
</reference>
<dbReference type="InterPro" id="IPR017871">
    <property type="entry name" value="ABC_transporter-like_CS"/>
</dbReference>
<organism evidence="10 11">
    <name type="scientific">Dactylosporangium sucinum</name>
    <dbReference type="NCBI Taxonomy" id="1424081"/>
    <lineage>
        <taxon>Bacteria</taxon>
        <taxon>Bacillati</taxon>
        <taxon>Actinomycetota</taxon>
        <taxon>Actinomycetes</taxon>
        <taxon>Micromonosporales</taxon>
        <taxon>Micromonosporaceae</taxon>
        <taxon>Dactylosporangium</taxon>
    </lineage>
</organism>
<feature type="region of interest" description="Disordered" evidence="8">
    <location>
        <begin position="302"/>
        <end position="324"/>
    </location>
</feature>
<evidence type="ECO:0000256" key="1">
    <source>
        <dbReference type="ARBA" id="ARBA00004202"/>
    </source>
</evidence>
<comment type="subcellular location">
    <subcellularLocation>
        <location evidence="1">Cell membrane</location>
        <topology evidence="1">Peripheral membrane protein</topology>
    </subcellularLocation>
</comment>
<evidence type="ECO:0000256" key="6">
    <source>
        <dbReference type="ARBA" id="ARBA00022840"/>
    </source>
</evidence>
<keyword evidence="4" id="KW-1003">Cell membrane</keyword>
<proteinExistence type="inferred from homology"/>
<dbReference type="CDD" id="cd03257">
    <property type="entry name" value="ABC_NikE_OppD_transporters"/>
    <property type="match status" value="1"/>
</dbReference>
<accession>A0A917SZ06</accession>
<dbReference type="InterPro" id="IPR003593">
    <property type="entry name" value="AAA+_ATPase"/>
</dbReference>
<dbReference type="SUPFAM" id="SSF52540">
    <property type="entry name" value="P-loop containing nucleoside triphosphate hydrolases"/>
    <property type="match status" value="1"/>
</dbReference>
<comment type="caution">
    <text evidence="10">The sequence shown here is derived from an EMBL/GenBank/DDBJ whole genome shotgun (WGS) entry which is preliminary data.</text>
</comment>
<dbReference type="GO" id="GO:0016887">
    <property type="term" value="F:ATP hydrolysis activity"/>
    <property type="evidence" value="ECO:0007669"/>
    <property type="project" value="InterPro"/>
</dbReference>
<dbReference type="AlphaFoldDB" id="A0A917SZ06"/>
<dbReference type="PANTHER" id="PTHR43297:SF2">
    <property type="entry name" value="DIPEPTIDE TRANSPORT ATP-BINDING PROTEIN DPPD"/>
    <property type="match status" value="1"/>
</dbReference>
<protein>
    <submittedName>
        <fullName evidence="10">ABC transporter ATP-binding protein</fullName>
    </submittedName>
</protein>
<keyword evidence="6 10" id="KW-0067">ATP-binding</keyword>
<evidence type="ECO:0000256" key="2">
    <source>
        <dbReference type="ARBA" id="ARBA00005417"/>
    </source>
</evidence>
<dbReference type="InterPro" id="IPR013563">
    <property type="entry name" value="Oligopep_ABC_C"/>
</dbReference>
<evidence type="ECO:0000256" key="8">
    <source>
        <dbReference type="SAM" id="MobiDB-lite"/>
    </source>
</evidence>
<dbReference type="EMBL" id="BMPI01000001">
    <property type="protein sequence ID" value="GGM04391.1"/>
    <property type="molecule type" value="Genomic_DNA"/>
</dbReference>
<evidence type="ECO:0000256" key="5">
    <source>
        <dbReference type="ARBA" id="ARBA00022741"/>
    </source>
</evidence>
<keyword evidence="7" id="KW-0472">Membrane</keyword>
<dbReference type="NCBIfam" id="TIGR01727">
    <property type="entry name" value="oligo_HPY"/>
    <property type="match status" value="1"/>
</dbReference>
<evidence type="ECO:0000313" key="11">
    <source>
        <dbReference type="Proteomes" id="UP000642070"/>
    </source>
</evidence>
<dbReference type="InterPro" id="IPR003439">
    <property type="entry name" value="ABC_transporter-like_ATP-bd"/>
</dbReference>
<evidence type="ECO:0000313" key="10">
    <source>
        <dbReference type="EMBL" id="GGM04391.1"/>
    </source>
</evidence>
<dbReference type="PROSITE" id="PS50893">
    <property type="entry name" value="ABC_TRANSPORTER_2"/>
    <property type="match status" value="1"/>
</dbReference>
<dbReference type="InterPro" id="IPR027417">
    <property type="entry name" value="P-loop_NTPase"/>
</dbReference>
<evidence type="ECO:0000259" key="9">
    <source>
        <dbReference type="PROSITE" id="PS50893"/>
    </source>
</evidence>
<reference evidence="10" key="1">
    <citation type="journal article" date="2014" name="Int. J. Syst. Evol. Microbiol.">
        <title>Complete genome sequence of Corynebacterium casei LMG S-19264T (=DSM 44701T), isolated from a smear-ripened cheese.</title>
        <authorList>
            <consortium name="US DOE Joint Genome Institute (JGI-PGF)"/>
            <person name="Walter F."/>
            <person name="Albersmeier A."/>
            <person name="Kalinowski J."/>
            <person name="Ruckert C."/>
        </authorList>
    </citation>
    <scope>NUCLEOTIDE SEQUENCE</scope>
    <source>
        <strain evidence="10">JCM 19831</strain>
    </source>
</reference>